<dbReference type="Proteomes" id="UP001157006">
    <property type="component" value="Unassembled WGS sequence"/>
</dbReference>
<reference evidence="1 2" key="1">
    <citation type="submission" date="2023-01" db="EMBL/GenBank/DDBJ databases">
        <authorList>
            <person name="Kreplak J."/>
        </authorList>
    </citation>
    <scope>NUCLEOTIDE SEQUENCE [LARGE SCALE GENOMIC DNA]</scope>
</reference>
<evidence type="ECO:0000313" key="1">
    <source>
        <dbReference type="EMBL" id="CAI8585118.1"/>
    </source>
</evidence>
<evidence type="ECO:0000313" key="2">
    <source>
        <dbReference type="Proteomes" id="UP001157006"/>
    </source>
</evidence>
<comment type="caution">
    <text evidence="1">The sequence shown here is derived from an EMBL/GenBank/DDBJ whole genome shotgun (WGS) entry which is preliminary data.</text>
</comment>
<dbReference type="EMBL" id="CATIWC010002992">
    <property type="protein sequence ID" value="CAI8585118.1"/>
    <property type="molecule type" value="Genomic_DNA"/>
</dbReference>
<dbReference type="AlphaFoldDB" id="A0AAV0YJT4"/>
<organism evidence="1 2">
    <name type="scientific">Vicia faba</name>
    <name type="common">Broad bean</name>
    <name type="synonym">Faba vulgaris</name>
    <dbReference type="NCBI Taxonomy" id="3906"/>
    <lineage>
        <taxon>Eukaryota</taxon>
        <taxon>Viridiplantae</taxon>
        <taxon>Streptophyta</taxon>
        <taxon>Embryophyta</taxon>
        <taxon>Tracheophyta</taxon>
        <taxon>Spermatophyta</taxon>
        <taxon>Magnoliopsida</taxon>
        <taxon>eudicotyledons</taxon>
        <taxon>Gunneridae</taxon>
        <taxon>Pentapetalae</taxon>
        <taxon>rosids</taxon>
        <taxon>fabids</taxon>
        <taxon>Fabales</taxon>
        <taxon>Fabaceae</taxon>
        <taxon>Papilionoideae</taxon>
        <taxon>50 kb inversion clade</taxon>
        <taxon>NPAAA clade</taxon>
        <taxon>Hologalegina</taxon>
        <taxon>IRL clade</taxon>
        <taxon>Fabeae</taxon>
        <taxon>Vicia</taxon>
    </lineage>
</organism>
<sequence>MHVGEKEEFILKCNSLKSMFPSSNDAQVCSDEDKISGIGLKGWIPQLSCLKDAAYWVWKCVPHRYVNKNCGTEEKEKNNRNFLQLMAWNNGGQMMQNFGKSSIVENSKKEEFIMKFNSLKSMIPSSSEAQVCNNEGKISDVGLRGWIPQLSCLKDVAYWLWKCIPHQYVNKNCDIKE</sequence>
<gene>
    <name evidence="1" type="ORF">VFH_U108800</name>
</gene>
<protein>
    <submittedName>
        <fullName evidence="1">Uncharacterized protein</fullName>
    </submittedName>
</protein>
<proteinExistence type="predicted"/>
<accession>A0AAV0YJT4</accession>
<keyword evidence="2" id="KW-1185">Reference proteome</keyword>
<name>A0AAV0YJT4_VICFA</name>